<organism evidence="3 4">
    <name type="scientific">Podospora aff. communis PSN243</name>
    <dbReference type="NCBI Taxonomy" id="3040156"/>
    <lineage>
        <taxon>Eukaryota</taxon>
        <taxon>Fungi</taxon>
        <taxon>Dikarya</taxon>
        <taxon>Ascomycota</taxon>
        <taxon>Pezizomycotina</taxon>
        <taxon>Sordariomycetes</taxon>
        <taxon>Sordariomycetidae</taxon>
        <taxon>Sordariales</taxon>
        <taxon>Podosporaceae</taxon>
        <taxon>Podospora</taxon>
    </lineage>
</organism>
<feature type="region of interest" description="Disordered" evidence="1">
    <location>
        <begin position="95"/>
        <end position="137"/>
    </location>
</feature>
<name>A0AAV9G6U7_9PEZI</name>
<accession>A0AAV9G6U7</accession>
<comment type="caution">
    <text evidence="3">The sequence shown here is derived from an EMBL/GenBank/DDBJ whole genome shotgun (WGS) entry which is preliminary data.</text>
</comment>
<dbReference type="AlphaFoldDB" id="A0AAV9G6U7"/>
<dbReference type="Proteomes" id="UP001321760">
    <property type="component" value="Unassembled WGS sequence"/>
</dbReference>
<reference evidence="3" key="2">
    <citation type="submission" date="2023-05" db="EMBL/GenBank/DDBJ databases">
        <authorList>
            <consortium name="Lawrence Berkeley National Laboratory"/>
            <person name="Steindorff A."/>
            <person name="Hensen N."/>
            <person name="Bonometti L."/>
            <person name="Westerberg I."/>
            <person name="Brannstrom I.O."/>
            <person name="Guillou S."/>
            <person name="Cros-Aarteil S."/>
            <person name="Calhoun S."/>
            <person name="Haridas S."/>
            <person name="Kuo A."/>
            <person name="Mondo S."/>
            <person name="Pangilinan J."/>
            <person name="Riley R."/>
            <person name="Labutti K."/>
            <person name="Andreopoulos B."/>
            <person name="Lipzen A."/>
            <person name="Chen C."/>
            <person name="Yanf M."/>
            <person name="Daum C."/>
            <person name="Ng V."/>
            <person name="Clum A."/>
            <person name="Ohm R."/>
            <person name="Martin F."/>
            <person name="Silar P."/>
            <person name="Natvig D."/>
            <person name="Lalanne C."/>
            <person name="Gautier V."/>
            <person name="Ament-Velasquez S.L."/>
            <person name="Kruys A."/>
            <person name="Hutchinson M.I."/>
            <person name="Powell A.J."/>
            <person name="Barry K."/>
            <person name="Miller A.N."/>
            <person name="Grigoriev I.V."/>
            <person name="Debuchy R."/>
            <person name="Gladieux P."/>
            <person name="Thoren M.H."/>
            <person name="Johannesson H."/>
        </authorList>
    </citation>
    <scope>NUCLEOTIDE SEQUENCE</scope>
    <source>
        <strain evidence="3">PSN243</strain>
    </source>
</reference>
<keyword evidence="4" id="KW-1185">Reference proteome</keyword>
<feature type="compositionally biased region" description="Acidic residues" evidence="1">
    <location>
        <begin position="120"/>
        <end position="136"/>
    </location>
</feature>
<feature type="transmembrane region" description="Helical" evidence="2">
    <location>
        <begin position="609"/>
        <end position="633"/>
    </location>
</feature>
<evidence type="ECO:0000313" key="3">
    <source>
        <dbReference type="EMBL" id="KAK4443547.1"/>
    </source>
</evidence>
<keyword evidence="2" id="KW-0472">Membrane</keyword>
<dbReference type="EMBL" id="MU865991">
    <property type="protein sequence ID" value="KAK4443547.1"/>
    <property type="molecule type" value="Genomic_DNA"/>
</dbReference>
<sequence>MCYQLVELYFACRCLYYQHAVDRCATYGRPGHGIERRTVLVGYACSEHTRRETTSEAKPPEPTRSDGHRLASASSGKPKRNAKVSLLSREIAIASSTRENPEAASPPQLTSKDEIGPVDYDSDDSDDGGLGSDEESVISVASSATTVDADTVGLLFSNLLRFGDLRYLWPQLIARSVTWKRSQRTIERLLRRFADDLQKLAVNESDESVTEHERALRIQAARFVRRSRVNIARRLCEAHYDATDPQSRGGEPEGGKDDGRPPHDRDSDSDANDDSYFVYEFVHAFLFRTEPIVFLQSNVKALVRFRATDTTSTWGRIWNQGKLRFENTFFTGKHHSPQSANITRLHWTCACGRRLYEDYAGYQPKALAELRNLLQDYAKDLAVDTSTETFDDESSSAGPRGWKGAITAAASIFTTFVTSFAKTPSLPRHRQDEQAVITTGACTSSGIGGAATHDFLLLCIPFMRYGTKLYQPEICRINSDQEFLHLLRRYYNTKRGRSSWRLLRKVKAINFVKFEMYRSQLTDIRACPSVPPPDKIGTEYRFEPGTEPDPAPPIGPNLLTHLFEHPEHADVLPRIWNRIPRKLHAELAACPTRGSSVGWGLQLEEGMEWFMFFVLGCAGFLACLLVAVVWSLVQGDVQGGFSIGGFLLAFLVFCGGIAHTAVGE</sequence>
<protein>
    <submittedName>
        <fullName evidence="3">Uncharacterized protein</fullName>
    </submittedName>
</protein>
<feature type="compositionally biased region" description="Basic and acidic residues" evidence="1">
    <location>
        <begin position="250"/>
        <end position="268"/>
    </location>
</feature>
<evidence type="ECO:0000256" key="2">
    <source>
        <dbReference type="SAM" id="Phobius"/>
    </source>
</evidence>
<feature type="region of interest" description="Disordered" evidence="1">
    <location>
        <begin position="48"/>
        <end position="83"/>
    </location>
</feature>
<evidence type="ECO:0000313" key="4">
    <source>
        <dbReference type="Proteomes" id="UP001321760"/>
    </source>
</evidence>
<feature type="compositionally biased region" description="Basic and acidic residues" evidence="1">
    <location>
        <begin position="48"/>
        <end position="69"/>
    </location>
</feature>
<gene>
    <name evidence="3" type="ORF">QBC34DRAFT_310825</name>
</gene>
<proteinExistence type="predicted"/>
<feature type="transmembrane region" description="Helical" evidence="2">
    <location>
        <begin position="639"/>
        <end position="662"/>
    </location>
</feature>
<keyword evidence="2" id="KW-0812">Transmembrane</keyword>
<evidence type="ECO:0000256" key="1">
    <source>
        <dbReference type="SAM" id="MobiDB-lite"/>
    </source>
</evidence>
<keyword evidence="2" id="KW-1133">Transmembrane helix</keyword>
<feature type="region of interest" description="Disordered" evidence="1">
    <location>
        <begin position="241"/>
        <end position="271"/>
    </location>
</feature>
<reference evidence="3" key="1">
    <citation type="journal article" date="2023" name="Mol. Phylogenet. Evol.">
        <title>Genome-scale phylogeny and comparative genomics of the fungal order Sordariales.</title>
        <authorList>
            <person name="Hensen N."/>
            <person name="Bonometti L."/>
            <person name="Westerberg I."/>
            <person name="Brannstrom I.O."/>
            <person name="Guillou S."/>
            <person name="Cros-Aarteil S."/>
            <person name="Calhoun S."/>
            <person name="Haridas S."/>
            <person name="Kuo A."/>
            <person name="Mondo S."/>
            <person name="Pangilinan J."/>
            <person name="Riley R."/>
            <person name="LaButti K."/>
            <person name="Andreopoulos B."/>
            <person name="Lipzen A."/>
            <person name="Chen C."/>
            <person name="Yan M."/>
            <person name="Daum C."/>
            <person name="Ng V."/>
            <person name="Clum A."/>
            <person name="Steindorff A."/>
            <person name="Ohm R.A."/>
            <person name="Martin F."/>
            <person name="Silar P."/>
            <person name="Natvig D.O."/>
            <person name="Lalanne C."/>
            <person name="Gautier V."/>
            <person name="Ament-Velasquez S.L."/>
            <person name="Kruys A."/>
            <person name="Hutchinson M.I."/>
            <person name="Powell A.J."/>
            <person name="Barry K."/>
            <person name="Miller A.N."/>
            <person name="Grigoriev I.V."/>
            <person name="Debuchy R."/>
            <person name="Gladieux P."/>
            <person name="Hiltunen Thoren M."/>
            <person name="Johannesson H."/>
        </authorList>
    </citation>
    <scope>NUCLEOTIDE SEQUENCE</scope>
    <source>
        <strain evidence="3">PSN243</strain>
    </source>
</reference>